<sequence>MEAKRHIANEIQEYALNEKGEPIHIKQIDKSHNGLACNCTCPICGESLIAKKGNGGKVPHFAHKQDSPCTHPEYIKQTNIHAMAEQIFLEEKEIELPSLSSQAGNYIAYFFRGGKWQIEEVELEKKISDFIPDIILKKGNATLLIEIYVTHAVDENKKNKIIEANLPVIEIDLSEFVHDDMTKEDLRLHLRETARMNWIHMPIAVIKEQNFNNTKKTIQSLSQIRK</sequence>
<gene>
    <name evidence="2" type="ORF">FYJ80_09840</name>
</gene>
<evidence type="ECO:0000313" key="3">
    <source>
        <dbReference type="Proteomes" id="UP000460549"/>
    </source>
</evidence>
<dbReference type="Proteomes" id="UP000460549">
    <property type="component" value="Unassembled WGS sequence"/>
</dbReference>
<reference evidence="2 3" key="1">
    <citation type="submission" date="2019-08" db="EMBL/GenBank/DDBJ databases">
        <title>In-depth cultivation of the pig gut microbiome towards novel bacterial diversity and tailored functional studies.</title>
        <authorList>
            <person name="Wylensek D."/>
            <person name="Hitch T.C.A."/>
            <person name="Clavel T."/>
        </authorList>
    </citation>
    <scope>NUCLEOTIDE SEQUENCE [LARGE SCALE GENOMIC DNA]</scope>
    <source>
        <strain evidence="2 3">NM-380-WT-3C1</strain>
    </source>
</reference>
<accession>A0A7X2PDX1</accession>
<feature type="domain" description="Competence protein CoiA-like N-terminal" evidence="1">
    <location>
        <begin position="38"/>
        <end position="71"/>
    </location>
</feature>
<keyword evidence="3" id="KW-1185">Reference proteome</keyword>
<dbReference type="RefSeq" id="WP_154426457.1">
    <property type="nucleotide sequence ID" value="NZ_VUNN01000024.1"/>
</dbReference>
<organism evidence="2 3">
    <name type="scientific">Bullifex porci</name>
    <dbReference type="NCBI Taxonomy" id="2606638"/>
    <lineage>
        <taxon>Bacteria</taxon>
        <taxon>Pseudomonadati</taxon>
        <taxon>Spirochaetota</taxon>
        <taxon>Spirochaetia</taxon>
        <taxon>Spirochaetales</taxon>
        <taxon>Spirochaetaceae</taxon>
        <taxon>Bullifex</taxon>
    </lineage>
</organism>
<dbReference type="AlphaFoldDB" id="A0A7X2PDX1"/>
<evidence type="ECO:0000259" key="1">
    <source>
        <dbReference type="Pfam" id="PF25164"/>
    </source>
</evidence>
<proteinExistence type="predicted"/>
<protein>
    <recommendedName>
        <fullName evidence="1">Competence protein CoiA-like N-terminal domain-containing protein</fullName>
    </recommendedName>
</protein>
<name>A0A7X2PDX1_9SPIO</name>
<dbReference type="Pfam" id="PF25164">
    <property type="entry name" value="CoiA_N"/>
    <property type="match status" value="1"/>
</dbReference>
<dbReference type="EMBL" id="VUNN01000024">
    <property type="protein sequence ID" value="MSU07063.1"/>
    <property type="molecule type" value="Genomic_DNA"/>
</dbReference>
<comment type="caution">
    <text evidence="2">The sequence shown here is derived from an EMBL/GenBank/DDBJ whole genome shotgun (WGS) entry which is preliminary data.</text>
</comment>
<dbReference type="InterPro" id="IPR057253">
    <property type="entry name" value="CoiA-like_N"/>
</dbReference>
<evidence type="ECO:0000313" key="2">
    <source>
        <dbReference type="EMBL" id="MSU07063.1"/>
    </source>
</evidence>